<keyword evidence="2" id="KW-1185">Reference proteome</keyword>
<dbReference type="EMBL" id="PHHC01000093">
    <property type="protein sequence ID" value="PPE03576.1"/>
    <property type="molecule type" value="Genomic_DNA"/>
</dbReference>
<organism evidence="1 2">
    <name type="scientific">Holospora curviuscula</name>
    <dbReference type="NCBI Taxonomy" id="1082868"/>
    <lineage>
        <taxon>Bacteria</taxon>
        <taxon>Pseudomonadati</taxon>
        <taxon>Pseudomonadota</taxon>
        <taxon>Alphaproteobacteria</taxon>
        <taxon>Holosporales</taxon>
        <taxon>Holosporaceae</taxon>
        <taxon>Holospora</taxon>
    </lineage>
</organism>
<comment type="caution">
    <text evidence="1">The sequence shown here is derived from an EMBL/GenBank/DDBJ whole genome shotgun (WGS) entry which is preliminary data.</text>
</comment>
<accession>A0A2S5R8C2</accession>
<name>A0A2S5R8C2_9PROT</name>
<dbReference type="OrthoDB" id="6255775at2"/>
<dbReference type="RefSeq" id="WP_104206962.1">
    <property type="nucleotide sequence ID" value="NZ_PHHC01000093.1"/>
</dbReference>
<evidence type="ECO:0000313" key="1">
    <source>
        <dbReference type="EMBL" id="PPE03576.1"/>
    </source>
</evidence>
<protein>
    <recommendedName>
        <fullName evidence="3">Phosphotransferase enzyme family protein</fullName>
    </recommendedName>
</protein>
<reference evidence="1 2" key="1">
    <citation type="submission" date="2017-11" db="EMBL/GenBank/DDBJ databases">
        <title>Comparative genomic analysis of Holospora spp., intranuclear symbionts of paramecia.</title>
        <authorList>
            <person name="Garushyants S.K."/>
            <person name="Beliavskaya A."/>
            <person name="Malko D.B."/>
            <person name="Logacheva M.D."/>
            <person name="Rautian M.S."/>
            <person name="Gelfand M.S."/>
        </authorList>
    </citation>
    <scope>NUCLEOTIDE SEQUENCE [LARGE SCALE GENOMIC DNA]</scope>
    <source>
        <strain evidence="2">02AZ16</strain>
    </source>
</reference>
<gene>
    <name evidence="1" type="ORF">HCUR_00958</name>
</gene>
<dbReference type="Proteomes" id="UP000239425">
    <property type="component" value="Unassembled WGS sequence"/>
</dbReference>
<sequence>MFIADGLAELEVNKLEKLYPKITDLCERLSGYAIKETFVQPDFNDNNPLIDDQSKAITIIDLGEISISHPFFSLLNFLNIIKKHHALTNEDTAYLKAKDACLKNYRQCESEKNVADALEIAHVLGFFYELLAHDRLIQSYGRAQLMLF</sequence>
<dbReference type="AlphaFoldDB" id="A0A2S5R8C2"/>
<evidence type="ECO:0000313" key="2">
    <source>
        <dbReference type="Proteomes" id="UP000239425"/>
    </source>
</evidence>
<evidence type="ECO:0008006" key="3">
    <source>
        <dbReference type="Google" id="ProtNLM"/>
    </source>
</evidence>
<proteinExistence type="predicted"/>